<dbReference type="SUPFAM" id="SSF63867">
    <property type="entry name" value="MoeA C-terminal domain-like"/>
    <property type="match status" value="1"/>
</dbReference>
<dbReference type="Pfam" id="PF03453">
    <property type="entry name" value="MoeA_N"/>
    <property type="match status" value="1"/>
</dbReference>
<dbReference type="Gene3D" id="3.90.105.10">
    <property type="entry name" value="Molybdopterin biosynthesis moea protein, domain 2"/>
    <property type="match status" value="1"/>
</dbReference>
<dbReference type="UniPathway" id="UPA00344"/>
<dbReference type="CDD" id="cd00887">
    <property type="entry name" value="MoeA"/>
    <property type="match status" value="1"/>
</dbReference>
<dbReference type="PANTHER" id="PTHR10192">
    <property type="entry name" value="MOLYBDOPTERIN BIOSYNTHESIS PROTEIN"/>
    <property type="match status" value="1"/>
</dbReference>
<evidence type="ECO:0000313" key="13">
    <source>
        <dbReference type="EMBL" id="TNH41072.1"/>
    </source>
</evidence>
<evidence type="ECO:0000256" key="2">
    <source>
        <dbReference type="ARBA" id="ARBA00002901"/>
    </source>
</evidence>
<dbReference type="SMART" id="SM00852">
    <property type="entry name" value="MoCF_biosynth"/>
    <property type="match status" value="1"/>
</dbReference>
<feature type="domain" description="MoaB/Mog" evidence="12">
    <location>
        <begin position="170"/>
        <end position="307"/>
    </location>
</feature>
<dbReference type="Gene3D" id="3.40.980.10">
    <property type="entry name" value="MoaB/Mog-like domain"/>
    <property type="match status" value="1"/>
</dbReference>
<dbReference type="InterPro" id="IPR038987">
    <property type="entry name" value="MoeA-like"/>
</dbReference>
<dbReference type="Gene3D" id="2.170.190.11">
    <property type="entry name" value="Molybdopterin biosynthesis moea protein, domain 3"/>
    <property type="match status" value="1"/>
</dbReference>
<evidence type="ECO:0000256" key="1">
    <source>
        <dbReference type="ARBA" id="ARBA00001946"/>
    </source>
</evidence>
<keyword evidence="8 11" id="KW-0460">Magnesium</keyword>
<keyword evidence="9 11" id="KW-0501">Molybdenum cofactor biosynthesis</keyword>
<keyword evidence="7 11" id="KW-0479">Metal-binding</keyword>
<dbReference type="InterPro" id="IPR001453">
    <property type="entry name" value="MoaB/Mog_dom"/>
</dbReference>
<dbReference type="Gene3D" id="2.40.340.10">
    <property type="entry name" value="MoeA, C-terminal, domain IV"/>
    <property type="match status" value="1"/>
</dbReference>
<comment type="function">
    <text evidence="2 11">Catalyzes the insertion of molybdate into adenylated molybdopterin with the concomitant release of AMP.</text>
</comment>
<dbReference type="Pfam" id="PF00994">
    <property type="entry name" value="MoCF_biosynth"/>
    <property type="match status" value="1"/>
</dbReference>
<evidence type="ECO:0000256" key="8">
    <source>
        <dbReference type="ARBA" id="ARBA00022842"/>
    </source>
</evidence>
<evidence type="ECO:0000256" key="11">
    <source>
        <dbReference type="RuleBase" id="RU365090"/>
    </source>
</evidence>
<dbReference type="GO" id="GO:0061599">
    <property type="term" value="F:molybdopterin molybdotransferase activity"/>
    <property type="evidence" value="ECO:0007669"/>
    <property type="project" value="UniProtKB-UniRule"/>
</dbReference>
<sequence length="393" mass="40831">MISVAEALERVLALANPPRPEIVSLADAHGRALLQPAVSRLTQPPFDASAMDGYAMRAVDLDDALTVIGTSAAGHPWGGTARPGTAIRIFTGAPVPQGFDHVELQENVDRDGDVIRVVTRSGGSNIRARGNDFAQGDTVAPGIILGAAHIGLLAAMNVDNVTVAARPRVAILAGGDELVPPGTDPAEGQIISSNDLAIAAMVRDAGGKPHILPIARDTEDSLRDSFRAAADADLLVTIGGASVGDHDLIGKIAQEHGIEQAFYKVALRPGKPLMAGRMAEGAMLGLPGNPVSAMVCAVLFMQPLIRAMQGLLADAPLRKARLAHDLPAEGPRQHYLRATLAAGEDLPLIAPFADQDSARLALMAQANALLVRPPHDPAMPAGDLVDYIPLAAS</sequence>
<comment type="cofactor">
    <cofactor evidence="1 11">
        <name>Mg(2+)</name>
        <dbReference type="ChEBI" id="CHEBI:18420"/>
    </cofactor>
</comment>
<accession>A0A5C4RAZ7</accession>
<evidence type="ECO:0000256" key="10">
    <source>
        <dbReference type="ARBA" id="ARBA00047317"/>
    </source>
</evidence>
<comment type="similarity">
    <text evidence="4 11">Belongs to the MoeA family.</text>
</comment>
<evidence type="ECO:0000256" key="3">
    <source>
        <dbReference type="ARBA" id="ARBA00005046"/>
    </source>
</evidence>
<evidence type="ECO:0000256" key="9">
    <source>
        <dbReference type="ARBA" id="ARBA00023150"/>
    </source>
</evidence>
<evidence type="ECO:0000256" key="4">
    <source>
        <dbReference type="ARBA" id="ARBA00010763"/>
    </source>
</evidence>
<keyword evidence="5 11" id="KW-0500">Molybdenum</keyword>
<dbReference type="FunFam" id="3.40.980.10:FF:000004">
    <property type="entry name" value="Molybdopterin molybdenumtransferase"/>
    <property type="match status" value="1"/>
</dbReference>
<dbReference type="GO" id="GO:0046872">
    <property type="term" value="F:metal ion binding"/>
    <property type="evidence" value="ECO:0007669"/>
    <property type="project" value="UniProtKB-UniRule"/>
</dbReference>
<comment type="caution">
    <text evidence="13">The sequence shown here is derived from an EMBL/GenBank/DDBJ whole genome shotgun (WGS) entry which is preliminary data.</text>
</comment>
<comment type="catalytic activity">
    <reaction evidence="10">
        <text>adenylyl-molybdopterin + molybdate = Mo-molybdopterin + AMP + H(+)</text>
        <dbReference type="Rhea" id="RHEA:35047"/>
        <dbReference type="ChEBI" id="CHEBI:15378"/>
        <dbReference type="ChEBI" id="CHEBI:36264"/>
        <dbReference type="ChEBI" id="CHEBI:62727"/>
        <dbReference type="ChEBI" id="CHEBI:71302"/>
        <dbReference type="ChEBI" id="CHEBI:456215"/>
        <dbReference type="EC" id="2.10.1.1"/>
    </reaction>
</comment>
<gene>
    <name evidence="13" type="ORF">FHD67_01375</name>
</gene>
<dbReference type="InterPro" id="IPR036425">
    <property type="entry name" value="MoaB/Mog-like_dom_sf"/>
</dbReference>
<evidence type="ECO:0000256" key="5">
    <source>
        <dbReference type="ARBA" id="ARBA00022505"/>
    </source>
</evidence>
<evidence type="ECO:0000256" key="6">
    <source>
        <dbReference type="ARBA" id="ARBA00022679"/>
    </source>
</evidence>
<evidence type="ECO:0000256" key="7">
    <source>
        <dbReference type="ARBA" id="ARBA00022723"/>
    </source>
</evidence>
<evidence type="ECO:0000313" key="14">
    <source>
        <dbReference type="Proteomes" id="UP000304880"/>
    </source>
</evidence>
<organism evidence="13 14">
    <name type="scientific">Paracoccus haeundaensis</name>
    <dbReference type="NCBI Taxonomy" id="225362"/>
    <lineage>
        <taxon>Bacteria</taxon>
        <taxon>Pseudomonadati</taxon>
        <taxon>Pseudomonadota</taxon>
        <taxon>Alphaproteobacteria</taxon>
        <taxon>Rhodobacterales</taxon>
        <taxon>Paracoccaceae</taxon>
        <taxon>Paracoccus</taxon>
    </lineage>
</organism>
<dbReference type="GO" id="GO:0006777">
    <property type="term" value="P:Mo-molybdopterin cofactor biosynthetic process"/>
    <property type="evidence" value="ECO:0007669"/>
    <property type="project" value="UniProtKB-UniRule"/>
</dbReference>
<dbReference type="SUPFAM" id="SSF63882">
    <property type="entry name" value="MoeA N-terminal region -like"/>
    <property type="match status" value="1"/>
</dbReference>
<dbReference type="SUPFAM" id="SSF53218">
    <property type="entry name" value="Molybdenum cofactor biosynthesis proteins"/>
    <property type="match status" value="1"/>
</dbReference>
<dbReference type="Pfam" id="PF03454">
    <property type="entry name" value="MoeA_C"/>
    <property type="match status" value="1"/>
</dbReference>
<dbReference type="EMBL" id="VDDC01000002">
    <property type="protein sequence ID" value="TNH41072.1"/>
    <property type="molecule type" value="Genomic_DNA"/>
</dbReference>
<proteinExistence type="inferred from homology"/>
<name>A0A5C4RAZ7_9RHOB</name>
<reference evidence="13 14" key="1">
    <citation type="submission" date="2019-06" db="EMBL/GenBank/DDBJ databases">
        <authorList>
            <person name="Li J."/>
        </authorList>
    </citation>
    <scope>NUCLEOTIDE SEQUENCE [LARGE SCALE GENOMIC DNA]</scope>
    <source>
        <strain evidence="13 14">CGMCC 1.8012</strain>
    </source>
</reference>
<dbReference type="InterPro" id="IPR036135">
    <property type="entry name" value="MoeA_linker/N_sf"/>
</dbReference>
<dbReference type="PANTHER" id="PTHR10192:SF5">
    <property type="entry name" value="GEPHYRIN"/>
    <property type="match status" value="1"/>
</dbReference>
<keyword evidence="6 11" id="KW-0808">Transferase</keyword>
<dbReference type="NCBIfam" id="NF045515">
    <property type="entry name" value="Glp_gephyrin"/>
    <property type="match status" value="1"/>
</dbReference>
<dbReference type="RefSeq" id="WP_139597580.1">
    <property type="nucleotide sequence ID" value="NZ_VDDC01000002.1"/>
</dbReference>
<protein>
    <recommendedName>
        <fullName evidence="11">Molybdopterin molybdenumtransferase</fullName>
        <ecNumber evidence="11">2.10.1.1</ecNumber>
    </recommendedName>
</protein>
<dbReference type="InterPro" id="IPR036688">
    <property type="entry name" value="MoeA_C_domain_IV_sf"/>
</dbReference>
<keyword evidence="14" id="KW-1185">Reference proteome</keyword>
<dbReference type="InterPro" id="IPR005111">
    <property type="entry name" value="MoeA_C_domain_IV"/>
</dbReference>
<evidence type="ECO:0000259" key="12">
    <source>
        <dbReference type="SMART" id="SM00852"/>
    </source>
</evidence>
<dbReference type="Proteomes" id="UP000304880">
    <property type="component" value="Unassembled WGS sequence"/>
</dbReference>
<dbReference type="InterPro" id="IPR005110">
    <property type="entry name" value="MoeA_linker/N"/>
</dbReference>
<dbReference type="GO" id="GO:0005829">
    <property type="term" value="C:cytosol"/>
    <property type="evidence" value="ECO:0007669"/>
    <property type="project" value="TreeGrafter"/>
</dbReference>
<comment type="pathway">
    <text evidence="3 11">Cofactor biosynthesis; molybdopterin biosynthesis.</text>
</comment>
<dbReference type="EC" id="2.10.1.1" evidence="11"/>
<dbReference type="AlphaFoldDB" id="A0A5C4RAZ7"/>